<evidence type="ECO:0000256" key="6">
    <source>
        <dbReference type="ARBA" id="ARBA00022729"/>
    </source>
</evidence>
<evidence type="ECO:0000256" key="5">
    <source>
        <dbReference type="ARBA" id="ARBA00022692"/>
    </source>
</evidence>
<reference evidence="13 14" key="1">
    <citation type="submission" date="2017-12" db="EMBL/GenBank/DDBJ databases">
        <title>Genome sequence of the active heterotrophic nitrifier-denitrifier, Cupriavidus pauculus UM1.</title>
        <authorList>
            <person name="Putonti C."/>
            <person name="Castignetti D."/>
        </authorList>
    </citation>
    <scope>NUCLEOTIDE SEQUENCE [LARGE SCALE GENOMIC DNA]</scope>
    <source>
        <strain evidence="13 14">UM1</strain>
    </source>
</reference>
<keyword evidence="7" id="KW-0406">Ion transport</keyword>
<name>A0A2N5CBU1_9BURK</name>
<dbReference type="PANTHER" id="PTHR34501">
    <property type="entry name" value="PROTEIN YDDL-RELATED"/>
    <property type="match status" value="1"/>
</dbReference>
<evidence type="ECO:0000256" key="3">
    <source>
        <dbReference type="ARBA" id="ARBA00022448"/>
    </source>
</evidence>
<keyword evidence="8" id="KW-0626">Porin</keyword>
<feature type="chain" id="PRO_5014762584" evidence="11">
    <location>
        <begin position="23"/>
        <end position="365"/>
    </location>
</feature>
<evidence type="ECO:0000256" key="7">
    <source>
        <dbReference type="ARBA" id="ARBA00023065"/>
    </source>
</evidence>
<organism evidence="13 14">
    <name type="scientific">Cupriavidus pauculus</name>
    <dbReference type="NCBI Taxonomy" id="82633"/>
    <lineage>
        <taxon>Bacteria</taxon>
        <taxon>Pseudomonadati</taxon>
        <taxon>Pseudomonadota</taxon>
        <taxon>Betaproteobacteria</taxon>
        <taxon>Burkholderiales</taxon>
        <taxon>Burkholderiaceae</taxon>
        <taxon>Cupriavidus</taxon>
    </lineage>
</organism>
<dbReference type="InterPro" id="IPR002299">
    <property type="entry name" value="Porin_Neis"/>
</dbReference>
<gene>
    <name evidence="13" type="ORF">CYJ10_14820</name>
</gene>
<evidence type="ECO:0000259" key="12">
    <source>
        <dbReference type="Pfam" id="PF13609"/>
    </source>
</evidence>
<evidence type="ECO:0000256" key="8">
    <source>
        <dbReference type="ARBA" id="ARBA00023114"/>
    </source>
</evidence>
<evidence type="ECO:0000313" key="14">
    <source>
        <dbReference type="Proteomes" id="UP000234341"/>
    </source>
</evidence>
<dbReference type="AlphaFoldDB" id="A0A2N5CBU1"/>
<dbReference type="SUPFAM" id="SSF56935">
    <property type="entry name" value="Porins"/>
    <property type="match status" value="1"/>
</dbReference>
<comment type="subunit">
    <text evidence="2">Homotrimer.</text>
</comment>
<feature type="signal peptide" evidence="11">
    <location>
        <begin position="1"/>
        <end position="22"/>
    </location>
</feature>
<dbReference type="Gene3D" id="2.40.160.10">
    <property type="entry name" value="Porin"/>
    <property type="match status" value="1"/>
</dbReference>
<dbReference type="STRING" id="82633.GCA_000974605_01302"/>
<evidence type="ECO:0000256" key="1">
    <source>
        <dbReference type="ARBA" id="ARBA00004571"/>
    </source>
</evidence>
<evidence type="ECO:0000256" key="2">
    <source>
        <dbReference type="ARBA" id="ARBA00011233"/>
    </source>
</evidence>
<evidence type="ECO:0000256" key="11">
    <source>
        <dbReference type="SAM" id="SignalP"/>
    </source>
</evidence>
<dbReference type="PANTHER" id="PTHR34501:SF9">
    <property type="entry name" value="MAJOR OUTER MEMBRANE PROTEIN P.IA"/>
    <property type="match status" value="1"/>
</dbReference>
<dbReference type="OrthoDB" id="8952625at2"/>
<keyword evidence="6 11" id="KW-0732">Signal</keyword>
<accession>A0A2N5CBU1</accession>
<keyword evidence="5" id="KW-0812">Transmembrane</keyword>
<dbReference type="InterPro" id="IPR001702">
    <property type="entry name" value="Porin_Gram-ve"/>
</dbReference>
<dbReference type="InterPro" id="IPR023614">
    <property type="entry name" value="Porin_dom_sf"/>
</dbReference>
<dbReference type="RefSeq" id="WP_101682255.1">
    <property type="nucleotide sequence ID" value="NZ_PJRP01000006.1"/>
</dbReference>
<dbReference type="GO" id="GO:0009279">
    <property type="term" value="C:cell outer membrane"/>
    <property type="evidence" value="ECO:0007669"/>
    <property type="project" value="UniProtKB-SubCell"/>
</dbReference>
<comment type="caution">
    <text evidence="13">The sequence shown here is derived from an EMBL/GenBank/DDBJ whole genome shotgun (WGS) entry which is preliminary data.</text>
</comment>
<dbReference type="GO" id="GO:0034220">
    <property type="term" value="P:monoatomic ion transmembrane transport"/>
    <property type="evidence" value="ECO:0007669"/>
    <property type="project" value="InterPro"/>
</dbReference>
<proteinExistence type="predicted"/>
<dbReference type="GO" id="GO:0046930">
    <property type="term" value="C:pore complex"/>
    <property type="evidence" value="ECO:0007669"/>
    <property type="project" value="UniProtKB-KW"/>
</dbReference>
<dbReference type="GO" id="GO:0015288">
    <property type="term" value="F:porin activity"/>
    <property type="evidence" value="ECO:0007669"/>
    <property type="project" value="UniProtKB-KW"/>
</dbReference>
<comment type="subcellular location">
    <subcellularLocation>
        <location evidence="1">Cell outer membrane</location>
        <topology evidence="1">Multi-pass membrane protein</topology>
    </subcellularLocation>
</comment>
<dbReference type="CDD" id="cd00342">
    <property type="entry name" value="gram_neg_porins"/>
    <property type="match status" value="1"/>
</dbReference>
<evidence type="ECO:0000256" key="9">
    <source>
        <dbReference type="ARBA" id="ARBA00023136"/>
    </source>
</evidence>
<keyword evidence="4" id="KW-1134">Transmembrane beta strand</keyword>
<dbReference type="InterPro" id="IPR033900">
    <property type="entry name" value="Gram_neg_porin_domain"/>
</dbReference>
<evidence type="ECO:0000313" key="13">
    <source>
        <dbReference type="EMBL" id="PLP99675.1"/>
    </source>
</evidence>
<protein>
    <submittedName>
        <fullName evidence="13">Porin</fullName>
    </submittedName>
</protein>
<dbReference type="InterPro" id="IPR050298">
    <property type="entry name" value="Gram-neg_bact_OMP"/>
</dbReference>
<feature type="domain" description="Porin" evidence="12">
    <location>
        <begin position="8"/>
        <end position="336"/>
    </location>
</feature>
<evidence type="ECO:0000256" key="10">
    <source>
        <dbReference type="ARBA" id="ARBA00023237"/>
    </source>
</evidence>
<dbReference type="PRINTS" id="PR00182">
    <property type="entry name" value="ECOLNEIPORIN"/>
</dbReference>
<keyword evidence="3" id="KW-0813">Transport</keyword>
<keyword evidence="10" id="KW-0998">Cell outer membrane</keyword>
<dbReference type="PRINTS" id="PR00184">
    <property type="entry name" value="NEISSPPORIN"/>
</dbReference>
<sequence>MKKALFALAAAGTCAISGVASAQSNTSVTLYGIVDAGIEFANHTGSAASNGNPAISGSKVAVSSGNMSGSRWGLRGAEDLGGGLKAIFTLESGFDIDTGVSGQSNRLFGRQAFVGLQGNFGAVTLGRQQNALYDLFGAYDPMGVGPKYSLNAVDSGFNGRADNAIKYTGKFGGLTGTAFYSTGRDSTVPNSTEVPGNYRIGRNFGAGLAYTQGAFSVGTAYDQYQGNAANVDDRAVKRLAFGGSYDLGVAKVFAGYRWMRDDGIGSPTTAAVRNNVYWLGGLYRVTPALSLTGAAYYTDTHNSKNDPWMFVLSADYSFSKRTDAYLNIGYVKNKGTSTLALSSTNPIFPNGSNQTGAIVGIRHRF</sequence>
<evidence type="ECO:0000256" key="4">
    <source>
        <dbReference type="ARBA" id="ARBA00022452"/>
    </source>
</evidence>
<dbReference type="Proteomes" id="UP000234341">
    <property type="component" value="Unassembled WGS sequence"/>
</dbReference>
<dbReference type="Pfam" id="PF13609">
    <property type="entry name" value="Porin_4"/>
    <property type="match status" value="1"/>
</dbReference>
<dbReference type="EMBL" id="PJRP01000006">
    <property type="protein sequence ID" value="PLP99675.1"/>
    <property type="molecule type" value="Genomic_DNA"/>
</dbReference>
<keyword evidence="9" id="KW-0472">Membrane</keyword>